<keyword evidence="6" id="KW-0805">Transcription regulation</keyword>
<evidence type="ECO:0000256" key="8">
    <source>
        <dbReference type="ARBA" id="ARBA00023163"/>
    </source>
</evidence>
<keyword evidence="2" id="KW-0479">Metal-binding</keyword>
<sequence length="58" mass="6690">MSSPEQTKRYVCQDCDSVFSTSSHLGRHSRVHTGEKKYKCSYPGCDFRCSRQDNLNTQ</sequence>
<keyword evidence="5" id="KW-0862">Zinc</keyword>
<keyword evidence="13" id="KW-1185">Reference proteome</keyword>
<dbReference type="PANTHER" id="PTHR14003">
    <property type="entry name" value="TRANSCRIPTIONAL REPRESSOR PROTEIN YY"/>
    <property type="match status" value="1"/>
</dbReference>
<dbReference type="EMBL" id="JARJCW010000020">
    <property type="protein sequence ID" value="KAJ7214030.1"/>
    <property type="molecule type" value="Genomic_DNA"/>
</dbReference>
<proteinExistence type="inferred from homology"/>
<dbReference type="PROSITE" id="PS50157">
    <property type="entry name" value="ZINC_FINGER_C2H2_2"/>
    <property type="match status" value="1"/>
</dbReference>
<comment type="similarity">
    <text evidence="1">Belongs to the krueppel C2H2-type zinc-finger protein family.</text>
</comment>
<evidence type="ECO:0000256" key="4">
    <source>
        <dbReference type="ARBA" id="ARBA00022771"/>
    </source>
</evidence>
<evidence type="ECO:0000256" key="10">
    <source>
        <dbReference type="PROSITE-ProRule" id="PRU00042"/>
    </source>
</evidence>
<keyword evidence="3" id="KW-0677">Repeat</keyword>
<evidence type="ECO:0000256" key="5">
    <source>
        <dbReference type="ARBA" id="ARBA00022833"/>
    </source>
</evidence>
<keyword evidence="8" id="KW-0804">Transcription</keyword>
<organism evidence="12 13">
    <name type="scientific">Mycena pura</name>
    <dbReference type="NCBI Taxonomy" id="153505"/>
    <lineage>
        <taxon>Eukaryota</taxon>
        <taxon>Fungi</taxon>
        <taxon>Dikarya</taxon>
        <taxon>Basidiomycota</taxon>
        <taxon>Agaricomycotina</taxon>
        <taxon>Agaricomycetes</taxon>
        <taxon>Agaricomycetidae</taxon>
        <taxon>Agaricales</taxon>
        <taxon>Marasmiineae</taxon>
        <taxon>Mycenaceae</taxon>
        <taxon>Mycena</taxon>
    </lineage>
</organism>
<feature type="domain" description="C2H2-type" evidence="11">
    <location>
        <begin position="10"/>
        <end position="37"/>
    </location>
</feature>
<evidence type="ECO:0000256" key="2">
    <source>
        <dbReference type="ARBA" id="ARBA00022723"/>
    </source>
</evidence>
<dbReference type="GO" id="GO:0005667">
    <property type="term" value="C:transcription regulator complex"/>
    <property type="evidence" value="ECO:0007669"/>
    <property type="project" value="TreeGrafter"/>
</dbReference>
<evidence type="ECO:0000256" key="7">
    <source>
        <dbReference type="ARBA" id="ARBA00023125"/>
    </source>
</evidence>
<evidence type="ECO:0000256" key="3">
    <source>
        <dbReference type="ARBA" id="ARBA00022737"/>
    </source>
</evidence>
<dbReference type="SUPFAM" id="SSF57667">
    <property type="entry name" value="beta-beta-alpha zinc fingers"/>
    <property type="match status" value="1"/>
</dbReference>
<dbReference type="GO" id="GO:0000981">
    <property type="term" value="F:DNA-binding transcription factor activity, RNA polymerase II-specific"/>
    <property type="evidence" value="ECO:0007669"/>
    <property type="project" value="TreeGrafter"/>
</dbReference>
<dbReference type="PANTHER" id="PTHR14003:SF19">
    <property type="entry name" value="YY2 TRANSCRIPTION FACTOR"/>
    <property type="match status" value="1"/>
</dbReference>
<evidence type="ECO:0000256" key="9">
    <source>
        <dbReference type="ARBA" id="ARBA00023242"/>
    </source>
</evidence>
<comment type="caution">
    <text evidence="12">The sequence shown here is derived from an EMBL/GenBank/DDBJ whole genome shotgun (WGS) entry which is preliminary data.</text>
</comment>
<dbReference type="FunFam" id="3.30.160.60:FF:000608">
    <property type="entry name" value="zinc finger protein 286A isoform X1"/>
    <property type="match status" value="1"/>
</dbReference>
<gene>
    <name evidence="12" type="ORF">GGX14DRAFT_360610</name>
</gene>
<evidence type="ECO:0000256" key="6">
    <source>
        <dbReference type="ARBA" id="ARBA00023015"/>
    </source>
</evidence>
<protein>
    <recommendedName>
        <fullName evidence="11">C2H2-type domain-containing protein</fullName>
    </recommendedName>
</protein>
<accession>A0AAD6VJQ2</accession>
<dbReference type="GO" id="GO:0031519">
    <property type="term" value="C:PcG protein complex"/>
    <property type="evidence" value="ECO:0007669"/>
    <property type="project" value="TreeGrafter"/>
</dbReference>
<dbReference type="Pfam" id="PF00096">
    <property type="entry name" value="zf-C2H2"/>
    <property type="match status" value="1"/>
</dbReference>
<evidence type="ECO:0000259" key="11">
    <source>
        <dbReference type="PROSITE" id="PS50157"/>
    </source>
</evidence>
<dbReference type="GO" id="GO:0000978">
    <property type="term" value="F:RNA polymerase II cis-regulatory region sequence-specific DNA binding"/>
    <property type="evidence" value="ECO:0007669"/>
    <property type="project" value="TreeGrafter"/>
</dbReference>
<reference evidence="12" key="1">
    <citation type="submission" date="2023-03" db="EMBL/GenBank/DDBJ databases">
        <title>Massive genome expansion in bonnet fungi (Mycena s.s.) driven by repeated elements and novel gene families across ecological guilds.</title>
        <authorList>
            <consortium name="Lawrence Berkeley National Laboratory"/>
            <person name="Harder C.B."/>
            <person name="Miyauchi S."/>
            <person name="Viragh M."/>
            <person name="Kuo A."/>
            <person name="Thoen E."/>
            <person name="Andreopoulos B."/>
            <person name="Lu D."/>
            <person name="Skrede I."/>
            <person name="Drula E."/>
            <person name="Henrissat B."/>
            <person name="Morin E."/>
            <person name="Kohler A."/>
            <person name="Barry K."/>
            <person name="LaButti K."/>
            <person name="Morin E."/>
            <person name="Salamov A."/>
            <person name="Lipzen A."/>
            <person name="Mereny Z."/>
            <person name="Hegedus B."/>
            <person name="Baldrian P."/>
            <person name="Stursova M."/>
            <person name="Weitz H."/>
            <person name="Taylor A."/>
            <person name="Grigoriev I.V."/>
            <person name="Nagy L.G."/>
            <person name="Martin F."/>
            <person name="Kauserud H."/>
        </authorList>
    </citation>
    <scope>NUCLEOTIDE SEQUENCE</scope>
    <source>
        <strain evidence="12">9144</strain>
    </source>
</reference>
<name>A0AAD6VJQ2_9AGAR</name>
<dbReference type="GO" id="GO:0008270">
    <property type="term" value="F:zinc ion binding"/>
    <property type="evidence" value="ECO:0007669"/>
    <property type="project" value="UniProtKB-KW"/>
</dbReference>
<keyword evidence="4 10" id="KW-0863">Zinc-finger</keyword>
<dbReference type="AlphaFoldDB" id="A0AAD6VJQ2"/>
<dbReference type="Gene3D" id="3.30.160.60">
    <property type="entry name" value="Classic Zinc Finger"/>
    <property type="match status" value="2"/>
</dbReference>
<dbReference type="InterPro" id="IPR013087">
    <property type="entry name" value="Znf_C2H2_type"/>
</dbReference>
<keyword evidence="7" id="KW-0238">DNA-binding</keyword>
<dbReference type="InterPro" id="IPR036236">
    <property type="entry name" value="Znf_C2H2_sf"/>
</dbReference>
<dbReference type="PROSITE" id="PS00028">
    <property type="entry name" value="ZINC_FINGER_C2H2_1"/>
    <property type="match status" value="1"/>
</dbReference>
<evidence type="ECO:0000313" key="12">
    <source>
        <dbReference type="EMBL" id="KAJ7214030.1"/>
    </source>
</evidence>
<dbReference type="GO" id="GO:0000785">
    <property type="term" value="C:chromatin"/>
    <property type="evidence" value="ECO:0007669"/>
    <property type="project" value="TreeGrafter"/>
</dbReference>
<dbReference type="Proteomes" id="UP001219525">
    <property type="component" value="Unassembled WGS sequence"/>
</dbReference>
<keyword evidence="9" id="KW-0539">Nucleus</keyword>
<evidence type="ECO:0000256" key="1">
    <source>
        <dbReference type="ARBA" id="ARBA00006991"/>
    </source>
</evidence>
<evidence type="ECO:0000313" key="13">
    <source>
        <dbReference type="Proteomes" id="UP001219525"/>
    </source>
</evidence>